<dbReference type="EMBL" id="LQOP01000028">
    <property type="protein sequence ID" value="ORV22198.1"/>
    <property type="molecule type" value="Genomic_DNA"/>
</dbReference>
<dbReference type="OrthoDB" id="3482508at2"/>
<reference evidence="2 4" key="2">
    <citation type="submission" date="2016-01" db="EMBL/GenBank/DDBJ databases">
        <title>The new phylogeny of the genus Mycobacterium.</title>
        <authorList>
            <person name="Tarcisio F."/>
            <person name="Conor M."/>
            <person name="Antonella G."/>
            <person name="Elisabetta G."/>
            <person name="Giulia F.S."/>
            <person name="Sara T."/>
            <person name="Anna F."/>
            <person name="Clotilde B."/>
            <person name="Roberto B."/>
            <person name="Veronica D.S."/>
            <person name="Fabio R."/>
            <person name="Monica P."/>
            <person name="Olivier J."/>
            <person name="Enrico T."/>
            <person name="Nicola S."/>
        </authorList>
    </citation>
    <scope>NUCLEOTIDE SEQUENCE [LARGE SCALE GENOMIC DNA]</scope>
    <source>
        <strain evidence="2 4">CCUG 50187</strain>
    </source>
</reference>
<proteinExistence type="predicted"/>
<comment type="caution">
    <text evidence="1">The sequence shown here is derived from an EMBL/GenBank/DDBJ whole genome shotgun (WGS) entry which is preliminary data.</text>
</comment>
<evidence type="ECO:0000313" key="4">
    <source>
        <dbReference type="Proteomes" id="UP000193811"/>
    </source>
</evidence>
<protein>
    <submittedName>
        <fullName evidence="1">Membrane protein</fullName>
    </submittedName>
</protein>
<dbReference type="RefSeq" id="WP_019345277.1">
    <property type="nucleotide sequence ID" value="NZ_AGSZ01000257.1"/>
</dbReference>
<evidence type="ECO:0000313" key="2">
    <source>
        <dbReference type="EMBL" id="ORV22198.1"/>
    </source>
</evidence>
<keyword evidence="4" id="KW-1185">Reference proteome</keyword>
<evidence type="ECO:0000313" key="1">
    <source>
        <dbReference type="EMBL" id="KMV19358.1"/>
    </source>
</evidence>
<organism evidence="1 3">
    <name type="scientific">Mycolicibacterium conceptionense</name>
    <dbReference type="NCBI Taxonomy" id="451644"/>
    <lineage>
        <taxon>Bacteria</taxon>
        <taxon>Bacillati</taxon>
        <taxon>Actinomycetota</taxon>
        <taxon>Actinomycetes</taxon>
        <taxon>Mycobacteriales</taxon>
        <taxon>Mycobacteriaceae</taxon>
        <taxon>Mycolicibacterium</taxon>
    </lineage>
</organism>
<gene>
    <name evidence="1" type="ORF">ACT17_08035</name>
    <name evidence="2" type="ORF">AWB98_25755</name>
</gene>
<accession>A0A0J8UCU8</accession>
<name>A0A0J8UCU8_9MYCO</name>
<dbReference type="AlphaFoldDB" id="A0A0J8UCU8"/>
<dbReference type="GeneID" id="44298906"/>
<evidence type="ECO:0000313" key="3">
    <source>
        <dbReference type="Proteomes" id="UP000037594"/>
    </source>
</evidence>
<dbReference type="PATRIC" id="fig|451644.5.peg.1651"/>
<dbReference type="Proteomes" id="UP000037594">
    <property type="component" value="Unassembled WGS sequence"/>
</dbReference>
<reference evidence="1 3" key="1">
    <citation type="submission" date="2015-06" db="EMBL/GenBank/DDBJ databases">
        <title>Genome sequence of Mycobacterium conceptionense strain MLE.</title>
        <authorList>
            <person name="Greninger A.L."/>
            <person name="Cunningham G."/>
            <person name="Chiu C.Y."/>
            <person name="Miller S."/>
        </authorList>
    </citation>
    <scope>NUCLEOTIDE SEQUENCE [LARGE SCALE GENOMIC DNA]</scope>
    <source>
        <strain evidence="1 3">MLE</strain>
    </source>
</reference>
<dbReference type="EMBL" id="LFOD01000004">
    <property type="protein sequence ID" value="KMV19358.1"/>
    <property type="molecule type" value="Genomic_DNA"/>
</dbReference>
<dbReference type="Proteomes" id="UP000193811">
    <property type="component" value="Unassembled WGS sequence"/>
</dbReference>
<sequence>MSEGKNSTLAKLVGLSVAGAGISHFVKPQLFESITKPAFPKDTRAHIYTNGGIETAIGLGLLLPKTRKLAKIGTLGYVAYLAGNAVRNR</sequence>